<dbReference type="InterPro" id="IPR032675">
    <property type="entry name" value="LRR_dom_sf"/>
</dbReference>
<evidence type="ECO:0000313" key="2">
    <source>
        <dbReference type="EMBL" id="AGO67237.1"/>
    </source>
</evidence>
<dbReference type="PANTHER" id="PTHR31900:SF31">
    <property type="entry name" value="F-BOX_LRR-REPEAT PROTEIN 13-LIKE"/>
    <property type="match status" value="1"/>
</dbReference>
<gene>
    <name evidence="2" type="primary">F-box</name>
    <name evidence="2" type="synonym">RNI</name>
</gene>
<accession>T1RU12</accession>
<dbReference type="AlphaFoldDB" id="T1RU12"/>
<dbReference type="SUPFAM" id="SSF81383">
    <property type="entry name" value="F-box domain"/>
    <property type="match status" value="1"/>
</dbReference>
<dbReference type="SMART" id="SM00579">
    <property type="entry name" value="FBD"/>
    <property type="match status" value="1"/>
</dbReference>
<evidence type="ECO:0000259" key="1">
    <source>
        <dbReference type="SMART" id="SM00579"/>
    </source>
</evidence>
<name>T1RU12_SILVU</name>
<dbReference type="Gene3D" id="3.80.10.10">
    <property type="entry name" value="Ribonuclease Inhibitor"/>
    <property type="match status" value="1"/>
</dbReference>
<dbReference type="SUPFAM" id="SSF52047">
    <property type="entry name" value="RNI-like"/>
    <property type="match status" value="1"/>
</dbReference>
<dbReference type="Pfam" id="PF23622">
    <property type="entry name" value="LRR_At1g61320_AtMIF1"/>
    <property type="match status" value="1"/>
</dbReference>
<protein>
    <submittedName>
        <fullName evidence="2">F-box family protein</fullName>
    </submittedName>
</protein>
<dbReference type="InterPro" id="IPR006566">
    <property type="entry name" value="FBD"/>
</dbReference>
<organism evidence="2">
    <name type="scientific">Silene vulgaris</name>
    <name type="common">Bladder campion</name>
    <name type="synonym">Silene cucubalus</name>
    <dbReference type="NCBI Taxonomy" id="42043"/>
    <lineage>
        <taxon>Eukaryota</taxon>
        <taxon>Viridiplantae</taxon>
        <taxon>Streptophyta</taxon>
        <taxon>Embryophyta</taxon>
        <taxon>Tracheophyta</taxon>
        <taxon>Spermatophyta</taxon>
        <taxon>Magnoliopsida</taxon>
        <taxon>eudicotyledons</taxon>
        <taxon>Gunneridae</taxon>
        <taxon>Pentapetalae</taxon>
        <taxon>Caryophyllales</taxon>
        <taxon>Caryophyllaceae</taxon>
        <taxon>Sileneae</taxon>
        <taxon>Silene</taxon>
        <taxon>Silene subgen. Behenantha</taxon>
        <taxon>Silene sect. Behenantha</taxon>
    </lineage>
</organism>
<dbReference type="InterPro" id="IPR036047">
    <property type="entry name" value="F-box-like_dom_sf"/>
</dbReference>
<feature type="domain" description="FBD" evidence="1">
    <location>
        <begin position="382"/>
        <end position="456"/>
    </location>
</feature>
<dbReference type="InterPro" id="IPR050232">
    <property type="entry name" value="FBL13/AtMIF1-like"/>
</dbReference>
<sequence length="456" mass="52798">MKLRPRKRLCLSKEDRDRLSELPDTVIVRILSYMPIIDAVRTVLLRRFGNLWTLVDTLKFDEDTYDYKDHDCNEIKRVDWYCCFVRNVLMLHQNPSIHTFHLCIEFDEVMIRSKDDLRGWLRFPLDRQAKNIKLSDTSYHAATYHCNSIFPNLESQFLVTLNLDSCKLDGELQVNLGSLNKLSLCRVGISVENFQRFISGCPSLQELVLVNPYWTTNISFSAPNIAKFSLFLTYDYQGGFAISLNCPNLTSLYLDLDLGELNIVDVSSVRDIYIKHFFENMHLSDDGELLAIIQMFGKLESIEVFQLSNDASKPFLQTIQDVQLLRHGWKHIVLDLRELSDSCLLGIYHLMRSLKHLEELTIYTTEDFRADTDLLRLELPSPYVTPQLKTISLHGYGKSWRSQLQLIEFLLKSAPALDKLVIVPIQCRLKEAEELEFVKNVSNFPRASPSARVTFV</sequence>
<dbReference type="EMBL" id="JX648337">
    <property type="protein sequence ID" value="AGO67237.1"/>
    <property type="molecule type" value="Genomic_DNA"/>
</dbReference>
<reference evidence="2" key="1">
    <citation type="submission" date="2012-09" db="EMBL/GenBank/DDBJ databases">
        <title>Association of metallothionein 3 gene duplication with copper tolerance in Silene vulgaris.</title>
        <authorList>
            <person name="Nevrtalova E."/>
            <person name="Baloun J."/>
            <person name="Hudzieczek V."/>
            <person name="Cegan R."/>
            <person name="Vyskot B."/>
            <person name="Dolezel J."/>
            <person name="Safar J."/>
            <person name="Hobza R."/>
        </authorList>
    </citation>
    <scope>NUCLEOTIDE SEQUENCE</scope>
</reference>
<proteinExistence type="predicted"/>
<dbReference type="PANTHER" id="PTHR31900">
    <property type="entry name" value="F-BOX/RNI SUPERFAMILY PROTEIN-RELATED"/>
    <property type="match status" value="1"/>
</dbReference>
<dbReference type="InterPro" id="IPR055357">
    <property type="entry name" value="LRR_At1g61320_AtMIF1"/>
</dbReference>